<dbReference type="OrthoDB" id="7632499at2"/>
<dbReference type="RefSeq" id="WP_127568614.1">
    <property type="nucleotide sequence ID" value="NZ_BMFB01000001.1"/>
</dbReference>
<dbReference type="EMBL" id="CP018911">
    <property type="protein sequence ID" value="AZU05107.1"/>
    <property type="molecule type" value="Genomic_DNA"/>
</dbReference>
<evidence type="ECO:0000313" key="2">
    <source>
        <dbReference type="Proteomes" id="UP000286954"/>
    </source>
</evidence>
<dbReference type="KEGG" id="gak:X907_2596"/>
<gene>
    <name evidence="1" type="ORF">X907_2596</name>
</gene>
<protein>
    <submittedName>
        <fullName evidence="1">Sugar fermentation stimulation protein</fullName>
    </submittedName>
</protein>
<reference evidence="1 2" key="1">
    <citation type="submission" date="2016-12" db="EMBL/GenBank/DDBJ databases">
        <title>The genome of dimorphic prosthecate Glycocaulis alkaliphilus 6b-8t, isolated from crude oil dictates its adaptability in petroleum environments.</title>
        <authorList>
            <person name="Wu X.-L."/>
            <person name="Geng S."/>
        </authorList>
    </citation>
    <scope>NUCLEOTIDE SEQUENCE [LARGE SCALE GENOMIC DNA]</scope>
    <source>
        <strain evidence="1 2">6B-8</strain>
    </source>
</reference>
<dbReference type="AlphaFoldDB" id="A0A3T0ECS9"/>
<evidence type="ECO:0000313" key="1">
    <source>
        <dbReference type="EMBL" id="AZU05107.1"/>
    </source>
</evidence>
<keyword evidence="2" id="KW-1185">Reference proteome</keyword>
<organism evidence="1 2">
    <name type="scientific">Glycocaulis alkaliphilus</name>
    <dbReference type="NCBI Taxonomy" id="1434191"/>
    <lineage>
        <taxon>Bacteria</taxon>
        <taxon>Pseudomonadati</taxon>
        <taxon>Pseudomonadota</taxon>
        <taxon>Alphaproteobacteria</taxon>
        <taxon>Maricaulales</taxon>
        <taxon>Maricaulaceae</taxon>
        <taxon>Glycocaulis</taxon>
    </lineage>
</organism>
<sequence length="92" mass="10439">MSIFIKILGVLAVIVGLALSWSPIPLGIFLIPIGLAMIVATSQTARDWLQRRRENNPKFDRWMKKMEDKVPERFSKPLRRTDADSDTGNDKG</sequence>
<proteinExistence type="predicted"/>
<dbReference type="Proteomes" id="UP000286954">
    <property type="component" value="Chromosome"/>
</dbReference>
<accession>A0A3T0ECS9</accession>
<name>A0A3T0ECS9_9PROT</name>